<gene>
    <name evidence="2" type="ORF">H8Q88_15195</name>
</gene>
<feature type="domain" description="Ferric siderophore reductase C-terminal" evidence="1">
    <location>
        <begin position="215"/>
        <end position="235"/>
    </location>
</feature>
<evidence type="ECO:0000259" key="1">
    <source>
        <dbReference type="Pfam" id="PF11575"/>
    </source>
</evidence>
<dbReference type="InterPro" id="IPR023998">
    <property type="entry name" value="FCR-like"/>
</dbReference>
<proteinExistence type="predicted"/>
<sequence>MTEHVFFQELFEKSSKVTPYLKGRFSSNSDQQEPIIQWDHFSSAHIQTLYWNLQAAHPEAGSAYWLTRTWTLLCWQPVYVAFVAIYACRGLPQLSSIAQNVQPNFVSGFHFNSLKYQQGKQKDLIAQAGKELSELFEYFRHEMETWTRIRPGFTQHLFADSVLNCLTQFQEFYPDLSRTELLAQAHLWLEACNLPRTLIHSLSYDADTQAVSHVRTSCCLVYKCQGRKLCQNCPRHPKNKTKSVLQHELT</sequence>
<dbReference type="EMBL" id="JACRUP010000011">
    <property type="protein sequence ID" value="MBC5852253.1"/>
    <property type="molecule type" value="Genomic_DNA"/>
</dbReference>
<reference evidence="2" key="1">
    <citation type="submission" date="2020-08" db="EMBL/GenBank/DDBJ databases">
        <title>Genome Sequencing and Pan-Genome Analysis of Migratory bird Vibrio Strains, Inner Mongolia.</title>
        <authorList>
            <person name="Zheng L."/>
        </authorList>
    </citation>
    <scope>NUCLEOTIDE SEQUENCE</scope>
    <source>
        <strain evidence="2">M13F</strain>
    </source>
</reference>
<dbReference type="RefSeq" id="WP_187026757.1">
    <property type="nucleotide sequence ID" value="NZ_JACRUP010000011.1"/>
</dbReference>
<protein>
    <submittedName>
        <fullName evidence="2">Siderophore ferric iron reductase</fullName>
    </submittedName>
</protein>
<evidence type="ECO:0000313" key="3">
    <source>
        <dbReference type="Proteomes" id="UP000615796"/>
    </source>
</evidence>
<keyword evidence="3" id="KW-1185">Reference proteome</keyword>
<dbReference type="InterPro" id="IPR024726">
    <property type="entry name" value="FhuF_C"/>
</dbReference>
<name>A0A9X0R9M3_VIBME</name>
<dbReference type="Proteomes" id="UP000615796">
    <property type="component" value="Unassembled WGS sequence"/>
</dbReference>
<dbReference type="GO" id="GO:0051537">
    <property type="term" value="F:2 iron, 2 sulfur cluster binding"/>
    <property type="evidence" value="ECO:0007669"/>
    <property type="project" value="InterPro"/>
</dbReference>
<organism evidence="2 3">
    <name type="scientific">Vibrio metschnikovii</name>
    <dbReference type="NCBI Taxonomy" id="28172"/>
    <lineage>
        <taxon>Bacteria</taxon>
        <taxon>Pseudomonadati</taxon>
        <taxon>Pseudomonadota</taxon>
        <taxon>Gammaproteobacteria</taxon>
        <taxon>Vibrionales</taxon>
        <taxon>Vibrionaceae</taxon>
        <taxon>Vibrio</taxon>
    </lineage>
</organism>
<accession>A0A9X0R9M3</accession>
<evidence type="ECO:0000313" key="2">
    <source>
        <dbReference type="EMBL" id="MBC5852253.1"/>
    </source>
</evidence>
<dbReference type="NCBIfam" id="TIGR03950">
    <property type="entry name" value="sidero_Fe_reduc"/>
    <property type="match status" value="1"/>
</dbReference>
<dbReference type="Pfam" id="PF11575">
    <property type="entry name" value="FhuF_C"/>
    <property type="match status" value="1"/>
</dbReference>
<dbReference type="AlphaFoldDB" id="A0A9X0R9M3"/>
<comment type="caution">
    <text evidence="2">The sequence shown here is derived from an EMBL/GenBank/DDBJ whole genome shotgun (WGS) entry which is preliminary data.</text>
</comment>